<dbReference type="Gene3D" id="3.40.50.300">
    <property type="entry name" value="P-loop containing nucleotide triphosphate hydrolases"/>
    <property type="match status" value="5"/>
</dbReference>
<organism evidence="10 11">
    <name type="scientific">Schistosoma japonicum</name>
    <name type="common">Blood fluke</name>
    <dbReference type="NCBI Taxonomy" id="6182"/>
    <lineage>
        <taxon>Eukaryota</taxon>
        <taxon>Metazoa</taxon>
        <taxon>Spiralia</taxon>
        <taxon>Lophotrochozoa</taxon>
        <taxon>Platyhelminthes</taxon>
        <taxon>Trematoda</taxon>
        <taxon>Digenea</taxon>
        <taxon>Strigeidida</taxon>
        <taxon>Schistosomatoidea</taxon>
        <taxon>Schistosomatidae</taxon>
        <taxon>Schistosoma</taxon>
    </lineage>
</organism>
<comment type="caution">
    <text evidence="10">The sequence shown here is derived from an EMBL/GenBank/DDBJ whole genome shotgun (WGS) entry which is preliminary data.</text>
</comment>
<comment type="subcellular location">
    <subcellularLocation>
        <location evidence="1">Nucleus</location>
        <location evidence="1">Nucleolus</location>
    </subcellularLocation>
    <subcellularLocation>
        <location evidence="2">Nucleus</location>
        <location evidence="2">Nucleoplasm</location>
    </subcellularLocation>
</comment>
<dbReference type="InterPro" id="IPR041190">
    <property type="entry name" value="Midasin_AAA_lid_5"/>
</dbReference>
<dbReference type="GO" id="GO:0005654">
    <property type="term" value="C:nucleoplasm"/>
    <property type="evidence" value="ECO:0007669"/>
    <property type="project" value="UniProtKB-SubCell"/>
</dbReference>
<evidence type="ECO:0000256" key="8">
    <source>
        <dbReference type="ARBA" id="ARBA00023242"/>
    </source>
</evidence>
<proteinExistence type="inferred from homology"/>
<keyword evidence="5" id="KW-0547">Nucleotide-binding</keyword>
<feature type="domain" description="AAA+ ATPase" evidence="9">
    <location>
        <begin position="371"/>
        <end position="613"/>
    </location>
</feature>
<evidence type="ECO:0000256" key="4">
    <source>
        <dbReference type="ARBA" id="ARBA00017143"/>
    </source>
</evidence>
<dbReference type="Proteomes" id="UP000311919">
    <property type="component" value="Unassembled WGS sequence"/>
</dbReference>
<sequence>MCEEAAVRCPEDICTANREWCEPILIGGPVGSGKSSFANKLAKDFCNAVRTIQISEHTDAKTLLGAYCCTEIPGQFYWRPGPLISSIKQGYGLVLEDIDRGSSELQLLITSVLKKLRDHPANSKNGILLDPVSSNPVIHHPNFRLIMTRRFVSCYDDFRQESGNPLTEFLDRYCFVISLPNFSKDEIRLLIKQKFPTLTPVIDCIMNIYTTVLEYFRNNGISVQHVSSSSRMRTTSLRDLLKFCSRISLLTEKDNFSELLLLNAADCFLCSMDNCVRQLELACLLAGELNLSVENARNILCCRSIEISLHVQKSILKAGRTVLPCRRTPEWETKVSGGSSIVHSSNDIIWPFASTHLSSSLLERLAVAVRHKEPILLVGETGTGKTSTVQRLAYLTGHRLRVINLNQQSDSIDLMGGFKPVDFQVFVRPLREKFESLFTCTFKLDNNLTFLGHINACFNSERWIDLITLMRHPARVAVQRHDSTDTSEWTKFLSDLTILERRLENITKSNKPGLGFAFIEGALVRAVQEGDWILLDEINLAPAEMLDSLSGLLDSEYGSLILTERGDDEPLKRHSDFHLFAAMNPATDIGKRELPVGLRNRFTEFYIPELDPGIGVEKLGTSPDFDSSRHIEALRSNNCQDLATLARSYLVALNPTPSQLTTIVKLYSSLRQAALEGLVDGVGQRPHFSLRTLCRALIEAGRGYHGSILRSLYEGLLFSFGSQICRTSRPILDTLIQRYLCSGWNKDSVSMLRLLNTPLPMPQLNSNNNTDNSETKCPNYNFVNIEGYWLPKGPQQPISVHNEDELPGNYILTPSVQANLKDLARVVSARGGLPVLLQGETSVGKTSLITYLAKRVGQVCYRINNHEHTDQQTYLGTYTVPSASQTSKNNSGSNESLKTSTPLVFKDGLLVKAMRNGYWIILDELNLAPTEILEALNRVLDDNRSVFITETQETVKAHPNFRLFATQNPPGLYAGRKMLSRALRNRFIELHFDTIPRNELEIILEKKCLLPSSRAQRLVEVMHRLQLARCSSNLFQGKDSFITLRDLFRWAERYRLATCDKITVVQTDAKKQTIFFDWDAYLADQGYLLLAGRVRNPTEVQVVADVIESVFKRKVTESRLFDLNESTSPVVYEFLQPVLNKDTVYNQHNYDHIVWTKDMRRLLVLIGNALKYKEPILLVGETGCGKTTICQLIAALHNQHLHCVNCHQCTEASDFLGGLRPVRHSSENEFTEDDCRLFEWVNGPLVTAMLNGDIFLLDEISLADDAVLERLNSLLEPERQLHLAECTEDFIIDCNNPLNSTQLLTAHPKFRFIATMNPGGDYGKKELSPALRNRFTEIWCPSPVFASMITSAIPLLSNVSDQLSDSFSNCQQIVEHNLRLKIPTYFKADSDFARQFSEKMINFIHWFAVAQNECKASRVGAFHQRPPPTIRDLIAWIEFMQTVVTTSLTNQSSLMMDLFSACIHGACLLFLDVIDQTPNISSDVQSDIGLESTAIRFLVDQLYSISEALIEKIQPPVLSADDIYANFTIGINEQFVLKKDNQIFGCEPFFIPTGPCINSLTNNNFIFDAPTPASNLKRLLRAMQLPARALLLEGSPGVGKTTLVLALAKASGHKVIRINLSEATEVSDLFGCDLPVEGAKAGVFAWKSGPFLQGLCEGHWIILDEMNLASQSVLESLNACLDHRGEVFIPELNTSFKINSKATRLFACQNPLSEGGGRKGLPRSFLNRFTQVYMKPLSKWDQEFILNQLYPDLSKDSIHLMVTFNQVVNKRINIEHEFGSQGGPWEFNLRDLIRWCDLLIKSKDFEGLNPGLYVHLLYTDRLRTLQDKLKMVNLWTDVCTTLNMSDMFYYEPCGDLRLV</sequence>
<dbReference type="GO" id="GO:0000027">
    <property type="term" value="P:ribosomal large subunit assembly"/>
    <property type="evidence" value="ECO:0007669"/>
    <property type="project" value="TreeGrafter"/>
</dbReference>
<gene>
    <name evidence="10" type="ORF">EWB00_001332</name>
</gene>
<dbReference type="InterPro" id="IPR003593">
    <property type="entry name" value="AAA+_ATPase"/>
</dbReference>
<dbReference type="InterPro" id="IPR040848">
    <property type="entry name" value="AAA_lid_7"/>
</dbReference>
<evidence type="ECO:0000259" key="9">
    <source>
        <dbReference type="SMART" id="SM00382"/>
    </source>
</evidence>
<feature type="domain" description="AAA+ ATPase" evidence="9">
    <location>
        <begin position="831"/>
        <end position="993"/>
    </location>
</feature>
<dbReference type="GO" id="GO:0016887">
    <property type="term" value="F:ATP hydrolysis activity"/>
    <property type="evidence" value="ECO:0007669"/>
    <property type="project" value="InterPro"/>
</dbReference>
<dbReference type="GO" id="GO:0000055">
    <property type="term" value="P:ribosomal large subunit export from nucleus"/>
    <property type="evidence" value="ECO:0007669"/>
    <property type="project" value="TreeGrafter"/>
</dbReference>
<keyword evidence="7" id="KW-0143">Chaperone</keyword>
<keyword evidence="8" id="KW-0539">Nucleus</keyword>
<feature type="domain" description="AAA+ ATPase" evidence="9">
    <location>
        <begin position="1172"/>
        <end position="1345"/>
    </location>
</feature>
<evidence type="ECO:0000256" key="5">
    <source>
        <dbReference type="ARBA" id="ARBA00022741"/>
    </source>
</evidence>
<name>A0A4Z2DFT3_SCHJA</name>
<protein>
    <recommendedName>
        <fullName evidence="4">Midasin</fullName>
    </recommendedName>
</protein>
<evidence type="ECO:0000313" key="11">
    <source>
        <dbReference type="Proteomes" id="UP000311919"/>
    </source>
</evidence>
<dbReference type="FunFam" id="3.40.50.300:FF:004102">
    <property type="entry name" value="Uncharacterized protein"/>
    <property type="match status" value="1"/>
</dbReference>
<keyword evidence="11" id="KW-1185">Reference proteome</keyword>
<dbReference type="GO" id="GO:0005730">
    <property type="term" value="C:nucleolus"/>
    <property type="evidence" value="ECO:0007669"/>
    <property type="project" value="UniProtKB-SubCell"/>
</dbReference>
<comment type="similarity">
    <text evidence="3">Belongs to the midasin family.</text>
</comment>
<dbReference type="InterPro" id="IPR027417">
    <property type="entry name" value="P-loop_NTPase"/>
</dbReference>
<evidence type="ECO:0000256" key="3">
    <source>
        <dbReference type="ARBA" id="ARBA00007188"/>
    </source>
</evidence>
<dbReference type="SUPFAM" id="SSF52540">
    <property type="entry name" value="P-loop containing nucleoside triphosphate hydrolases"/>
    <property type="match status" value="5"/>
</dbReference>
<reference evidence="10 11" key="1">
    <citation type="submission" date="2019-03" db="EMBL/GenBank/DDBJ databases">
        <title>An improved genome assembly of the fluke Schistosoma japonicum.</title>
        <authorList>
            <person name="Hu W."/>
            <person name="Luo F."/>
            <person name="Yin M."/>
            <person name="Mo X."/>
            <person name="Sun C."/>
            <person name="Wu Q."/>
            <person name="Zhu B."/>
            <person name="Xiang M."/>
            <person name="Wang J."/>
            <person name="Wang Y."/>
            <person name="Zhang T."/>
            <person name="Xu B."/>
            <person name="Zheng H."/>
            <person name="Feng Z."/>
        </authorList>
    </citation>
    <scope>NUCLEOTIDE SEQUENCE [LARGE SCALE GENOMIC DNA]</scope>
    <source>
        <strain evidence="10">HuSjv2</strain>
        <tissue evidence="10">Worms</tissue>
    </source>
</reference>
<evidence type="ECO:0000256" key="1">
    <source>
        <dbReference type="ARBA" id="ARBA00004604"/>
    </source>
</evidence>
<keyword evidence="6" id="KW-0067">ATP-binding</keyword>
<dbReference type="PANTHER" id="PTHR48103">
    <property type="entry name" value="MIDASIN-RELATED"/>
    <property type="match status" value="1"/>
</dbReference>
<dbReference type="EMBL" id="SKCS01000149">
    <property type="protein sequence ID" value="TNN15352.1"/>
    <property type="molecule type" value="Genomic_DNA"/>
</dbReference>
<dbReference type="SMART" id="SM00382">
    <property type="entry name" value="AAA"/>
    <property type="match status" value="5"/>
</dbReference>
<dbReference type="GO" id="GO:0005524">
    <property type="term" value="F:ATP binding"/>
    <property type="evidence" value="ECO:0007669"/>
    <property type="project" value="UniProtKB-KW"/>
</dbReference>
<dbReference type="PANTHER" id="PTHR48103:SF2">
    <property type="entry name" value="MIDASIN"/>
    <property type="match status" value="1"/>
</dbReference>
<dbReference type="Pfam" id="PF07728">
    <property type="entry name" value="AAA_5"/>
    <property type="match status" value="6"/>
</dbReference>
<dbReference type="OrthoDB" id="422220at2759"/>
<evidence type="ECO:0000256" key="7">
    <source>
        <dbReference type="ARBA" id="ARBA00023186"/>
    </source>
</evidence>
<accession>A0A4Z2DFT3</accession>
<dbReference type="FunFam" id="3.40.50.300:FF:000142">
    <property type="entry name" value="Midasin"/>
    <property type="match status" value="1"/>
</dbReference>
<evidence type="ECO:0000256" key="6">
    <source>
        <dbReference type="ARBA" id="ARBA00022840"/>
    </source>
</evidence>
<dbReference type="InterPro" id="IPR011704">
    <property type="entry name" value="ATPase_dyneun-rel_AAA"/>
</dbReference>
<dbReference type="FunFam" id="3.40.50.300:FF:001384">
    <property type="entry name" value="Midasin"/>
    <property type="match status" value="1"/>
</dbReference>
<evidence type="ECO:0000256" key="2">
    <source>
        <dbReference type="ARBA" id="ARBA00004642"/>
    </source>
</evidence>
<dbReference type="Pfam" id="PF17867">
    <property type="entry name" value="AAA_lid_7"/>
    <property type="match status" value="3"/>
</dbReference>
<feature type="domain" description="AAA+ ATPase" evidence="9">
    <location>
        <begin position="20"/>
        <end position="183"/>
    </location>
</feature>
<dbReference type="GO" id="GO:0030687">
    <property type="term" value="C:preribosome, large subunit precursor"/>
    <property type="evidence" value="ECO:0007669"/>
    <property type="project" value="TreeGrafter"/>
</dbReference>
<dbReference type="Pfam" id="PF17865">
    <property type="entry name" value="AAA_lid_5"/>
    <property type="match status" value="1"/>
</dbReference>
<evidence type="ECO:0000313" key="10">
    <source>
        <dbReference type="EMBL" id="TNN15352.1"/>
    </source>
</evidence>
<dbReference type="CDD" id="cd00009">
    <property type="entry name" value="AAA"/>
    <property type="match status" value="2"/>
</dbReference>
<feature type="domain" description="AAA+ ATPase" evidence="9">
    <location>
        <begin position="1586"/>
        <end position="1738"/>
    </location>
</feature>
<dbReference type="STRING" id="6182.A0A4Z2DFT3"/>